<dbReference type="EMBL" id="CABMJJ010000001">
    <property type="protein sequence ID" value="VVC02604.1"/>
    <property type="molecule type" value="Genomic_DNA"/>
</dbReference>
<feature type="transmembrane region" description="Helical" evidence="1">
    <location>
        <begin position="177"/>
        <end position="199"/>
    </location>
</feature>
<feature type="transmembrane region" description="Helical" evidence="1">
    <location>
        <begin position="211"/>
        <end position="230"/>
    </location>
</feature>
<dbReference type="PANTHER" id="PTHR40700:SF1">
    <property type="entry name" value="DUF63 DOMAIN-CONTAINING PROTEIN"/>
    <property type="match status" value="1"/>
</dbReference>
<evidence type="ECO:0000313" key="2">
    <source>
        <dbReference type="EMBL" id="VVC02604.1"/>
    </source>
</evidence>
<dbReference type="Pfam" id="PF01889">
    <property type="entry name" value="DUF63"/>
    <property type="match status" value="1"/>
</dbReference>
<accession>A0A5E4LKN0</accession>
<keyword evidence="1" id="KW-0812">Transmembrane</keyword>
<feature type="transmembrane region" description="Helical" evidence="1">
    <location>
        <begin position="129"/>
        <end position="146"/>
    </location>
</feature>
<evidence type="ECO:0000256" key="1">
    <source>
        <dbReference type="SAM" id="Phobius"/>
    </source>
</evidence>
<name>A0A5E4LKN0_9ARCH</name>
<protein>
    <recommendedName>
        <fullName evidence="4">DUF63 family protein</fullName>
    </recommendedName>
</protein>
<feature type="transmembrane region" description="Helical" evidence="1">
    <location>
        <begin position="53"/>
        <end position="71"/>
    </location>
</feature>
<reference evidence="2 3" key="1">
    <citation type="submission" date="2019-08" db="EMBL/GenBank/DDBJ databases">
        <authorList>
            <person name="Vazquez-Campos X."/>
        </authorList>
    </citation>
    <scope>NUCLEOTIDE SEQUENCE [LARGE SCALE GENOMIC DNA]</scope>
    <source>
        <strain evidence="2">LFW-283_2</strain>
    </source>
</reference>
<organism evidence="2 3">
    <name type="scientific">Candidatus Bilamarchaeum dharawalense</name>
    <dbReference type="NCBI Taxonomy" id="2885759"/>
    <lineage>
        <taxon>Archaea</taxon>
        <taxon>Candidatus Micrarchaeota</taxon>
        <taxon>Candidatus Micrarchaeia</taxon>
        <taxon>Candidatus Anstonellales</taxon>
        <taxon>Candidatus Bilamarchaeaceae</taxon>
        <taxon>Candidatus Bilamarchaeum</taxon>
    </lineage>
</organism>
<proteinExistence type="predicted"/>
<feature type="transmembrane region" description="Helical" evidence="1">
    <location>
        <begin position="20"/>
        <end position="41"/>
    </location>
</feature>
<dbReference type="AlphaFoldDB" id="A0A5E4LKN0"/>
<feature type="transmembrane region" description="Helical" evidence="1">
    <location>
        <begin position="251"/>
        <end position="268"/>
    </location>
</feature>
<evidence type="ECO:0000313" key="3">
    <source>
        <dbReference type="Proteomes" id="UP000789941"/>
    </source>
</evidence>
<keyword evidence="1" id="KW-0472">Membrane</keyword>
<sequence>MENFIYDYFIQPIWDHSGYNIVNTLTYAIIAIVSIFLIHKWFKSIKLKVDENFILGVMTFVLFGSTVRVVTDSIDSNVFAPITPIHEFVLNSHIWDYGYFTVTPGIYIVTAFLLIISIAVLHKMKRMDLLKFAGLAIWLPHFLILLPFMKYMLFAIPILVLAIAPAYIALRYFKNQVLALVVAGQALDGAATFFVIDYFSKISGIQYFEQHVFSAAIGAFGGTFFFFYLIKTAIAFLASDVINKEKMDLEYKYYIALVLMIMGFAPGIRDILRMAVGA</sequence>
<comment type="caution">
    <text evidence="2">The sequence shown here is derived from an EMBL/GenBank/DDBJ whole genome shotgun (WGS) entry which is preliminary data.</text>
</comment>
<keyword evidence="1" id="KW-1133">Transmembrane helix</keyword>
<feature type="transmembrane region" description="Helical" evidence="1">
    <location>
        <begin position="152"/>
        <end position="170"/>
    </location>
</feature>
<evidence type="ECO:0008006" key="4">
    <source>
        <dbReference type="Google" id="ProtNLM"/>
    </source>
</evidence>
<dbReference type="InterPro" id="IPR002749">
    <property type="entry name" value="DUF63"/>
</dbReference>
<dbReference type="Proteomes" id="UP000789941">
    <property type="component" value="Unassembled WGS sequence"/>
</dbReference>
<dbReference type="PANTHER" id="PTHR40700">
    <property type="entry name" value="HYPOTHETICAL MEMBRANE PROTEIN, CONSERVED, DUF63 FAMILY"/>
    <property type="match status" value="1"/>
</dbReference>
<gene>
    <name evidence="2" type="ORF">LFW2832_00105</name>
</gene>
<feature type="transmembrane region" description="Helical" evidence="1">
    <location>
        <begin position="97"/>
        <end position="122"/>
    </location>
</feature>